<name>A0AA39URZ5_9AGAR</name>
<gene>
    <name evidence="1" type="ORF">EDD18DRAFT_1395716</name>
</gene>
<organism evidence="1 2">
    <name type="scientific">Armillaria luteobubalina</name>
    <dbReference type="NCBI Taxonomy" id="153913"/>
    <lineage>
        <taxon>Eukaryota</taxon>
        <taxon>Fungi</taxon>
        <taxon>Dikarya</taxon>
        <taxon>Basidiomycota</taxon>
        <taxon>Agaricomycotina</taxon>
        <taxon>Agaricomycetes</taxon>
        <taxon>Agaricomycetidae</taxon>
        <taxon>Agaricales</taxon>
        <taxon>Marasmiineae</taxon>
        <taxon>Physalacriaceae</taxon>
        <taxon>Armillaria</taxon>
    </lineage>
</organism>
<evidence type="ECO:0008006" key="3">
    <source>
        <dbReference type="Google" id="ProtNLM"/>
    </source>
</evidence>
<sequence length="271" mass="30475">MEAESLNTVAVTEQVDFTALLEQSDAPQSEIVGGSHRNLELGRKMAAVGPIPIKELIDLIPECSERPDNMMLNKQGLQCHTKKLKGLSRPVVLALAPADTLQNISTFWETKRVDFFGDNGILFEHIADERTKKHAIADFCLTSSYAEQMCANQYRDFAFSISLTDETARLLRWDCSGVIFSEDIHYRNNPKPRCRFLWRFENADSSQRGADTSVHKRTTEAEESLFRDTVKAHVKLQLGLTDENGIPHLCCTILRIIPSTLEHLLGDGTQV</sequence>
<evidence type="ECO:0000313" key="1">
    <source>
        <dbReference type="EMBL" id="KAK0494804.1"/>
    </source>
</evidence>
<dbReference type="Proteomes" id="UP001175228">
    <property type="component" value="Unassembled WGS sequence"/>
</dbReference>
<evidence type="ECO:0000313" key="2">
    <source>
        <dbReference type="Proteomes" id="UP001175228"/>
    </source>
</evidence>
<keyword evidence="2" id="KW-1185">Reference proteome</keyword>
<reference evidence="1" key="1">
    <citation type="submission" date="2023-06" db="EMBL/GenBank/DDBJ databases">
        <authorList>
            <consortium name="Lawrence Berkeley National Laboratory"/>
            <person name="Ahrendt S."/>
            <person name="Sahu N."/>
            <person name="Indic B."/>
            <person name="Wong-Bajracharya J."/>
            <person name="Merenyi Z."/>
            <person name="Ke H.-M."/>
            <person name="Monk M."/>
            <person name="Kocsube S."/>
            <person name="Drula E."/>
            <person name="Lipzen A."/>
            <person name="Balint B."/>
            <person name="Henrissat B."/>
            <person name="Andreopoulos B."/>
            <person name="Martin F.M."/>
            <person name="Harder C.B."/>
            <person name="Rigling D."/>
            <person name="Ford K.L."/>
            <person name="Foster G.D."/>
            <person name="Pangilinan J."/>
            <person name="Papanicolaou A."/>
            <person name="Barry K."/>
            <person name="LaButti K."/>
            <person name="Viragh M."/>
            <person name="Koriabine M."/>
            <person name="Yan M."/>
            <person name="Riley R."/>
            <person name="Champramary S."/>
            <person name="Plett K.L."/>
            <person name="Tsai I.J."/>
            <person name="Slot J."/>
            <person name="Sipos G."/>
            <person name="Plett J."/>
            <person name="Nagy L.G."/>
            <person name="Grigoriev I.V."/>
        </authorList>
    </citation>
    <scope>NUCLEOTIDE SEQUENCE</scope>
    <source>
        <strain evidence="1">HWK02</strain>
    </source>
</reference>
<comment type="caution">
    <text evidence="1">The sequence shown here is derived from an EMBL/GenBank/DDBJ whole genome shotgun (WGS) entry which is preliminary data.</text>
</comment>
<dbReference type="EMBL" id="JAUEPU010000019">
    <property type="protein sequence ID" value="KAK0494804.1"/>
    <property type="molecule type" value="Genomic_DNA"/>
</dbReference>
<accession>A0AA39URZ5</accession>
<dbReference type="AlphaFoldDB" id="A0AA39URZ5"/>
<protein>
    <recommendedName>
        <fullName evidence="3">Fungal-type protein kinase domain-containing protein</fullName>
    </recommendedName>
</protein>
<proteinExistence type="predicted"/>